<dbReference type="InterPro" id="IPR023860">
    <property type="entry name" value="FeFe-hyd_TM1266"/>
</dbReference>
<dbReference type="OrthoDB" id="9796135at2"/>
<evidence type="ECO:0000313" key="2">
    <source>
        <dbReference type="Proteomes" id="UP000054874"/>
    </source>
</evidence>
<dbReference type="Gene3D" id="3.30.70.1150">
    <property type="entry name" value="ACT-like. Chain A, domain 2"/>
    <property type="match status" value="1"/>
</dbReference>
<dbReference type="STRING" id="290052.ASU35_10525"/>
<name>A0A0V8QEG5_9FIRM</name>
<dbReference type="EMBL" id="LNAM01000154">
    <property type="protein sequence ID" value="KSV58984.1"/>
    <property type="molecule type" value="Genomic_DNA"/>
</dbReference>
<comment type="caution">
    <text evidence="1">The sequence shown here is derived from an EMBL/GenBank/DDBJ whole genome shotgun (WGS) entry which is preliminary data.</text>
</comment>
<reference evidence="1 2" key="1">
    <citation type="submission" date="2015-11" db="EMBL/GenBank/DDBJ databases">
        <title>Butyribacter intestini gen. nov., sp. nov., a butyric acid-producing bacterium of the family Lachnospiraceae isolated from the human faeces.</title>
        <authorList>
            <person name="Zou Y."/>
            <person name="Xue W."/>
            <person name="Luo G."/>
            <person name="Lv M."/>
        </authorList>
    </citation>
    <scope>NUCLEOTIDE SEQUENCE [LARGE SCALE GENOMIC DNA]</scope>
    <source>
        <strain evidence="1 2">ACET-33324</strain>
    </source>
</reference>
<dbReference type="AlphaFoldDB" id="A0A0V8QEG5"/>
<organism evidence="1 2">
    <name type="scientific">Acetivibrio ethanolgignens</name>
    <dbReference type="NCBI Taxonomy" id="290052"/>
    <lineage>
        <taxon>Bacteria</taxon>
        <taxon>Bacillati</taxon>
        <taxon>Bacillota</taxon>
        <taxon>Clostridia</taxon>
        <taxon>Eubacteriales</taxon>
        <taxon>Oscillospiraceae</taxon>
        <taxon>Acetivibrio</taxon>
    </lineage>
</organism>
<keyword evidence="2" id="KW-1185">Reference proteome</keyword>
<proteinExistence type="predicted"/>
<dbReference type="RefSeq" id="WP_058352768.1">
    <property type="nucleotide sequence ID" value="NZ_CABMMD010000154.1"/>
</dbReference>
<protein>
    <submittedName>
        <fullName evidence="1">Iron-only hydrogenase system regulator</fullName>
    </submittedName>
</protein>
<sequence>MEKENTKVALIGIIVENPEAAEEVNELLHEFREYMVGRMGIPYREKEISIISIVLDAPEDKISALSGKLGMVRGISVKSMTAKMKTR</sequence>
<dbReference type="Proteomes" id="UP000054874">
    <property type="component" value="Unassembled WGS sequence"/>
</dbReference>
<accession>A0A0V8QEG5</accession>
<dbReference type="SUPFAM" id="SSF55021">
    <property type="entry name" value="ACT-like"/>
    <property type="match status" value="1"/>
</dbReference>
<dbReference type="InterPro" id="IPR027271">
    <property type="entry name" value="Acetolactate_synth/TF_NikR_C"/>
</dbReference>
<dbReference type="NCBIfam" id="TIGR03959">
    <property type="entry name" value="hyd_TM1266"/>
    <property type="match status" value="1"/>
</dbReference>
<gene>
    <name evidence="1" type="ORF">ASU35_10525</name>
</gene>
<evidence type="ECO:0000313" key="1">
    <source>
        <dbReference type="EMBL" id="KSV58984.1"/>
    </source>
</evidence>
<dbReference type="InterPro" id="IPR045865">
    <property type="entry name" value="ACT-like_dom_sf"/>
</dbReference>
<dbReference type="Pfam" id="PF21699">
    <property type="entry name" value="TM1266-like"/>
    <property type="match status" value="1"/>
</dbReference>